<dbReference type="InterPro" id="IPR011047">
    <property type="entry name" value="Quinoprotein_ADH-like_sf"/>
</dbReference>
<evidence type="ECO:0000313" key="8">
    <source>
        <dbReference type="Proteomes" id="UP001595829"/>
    </source>
</evidence>
<dbReference type="SUPFAM" id="SSF56112">
    <property type="entry name" value="Protein kinase-like (PK-like)"/>
    <property type="match status" value="1"/>
</dbReference>
<dbReference type="PANTHER" id="PTHR43289">
    <property type="entry name" value="MITOGEN-ACTIVATED PROTEIN KINASE KINASE KINASE 20-RELATED"/>
    <property type="match status" value="1"/>
</dbReference>
<dbReference type="InterPro" id="IPR002372">
    <property type="entry name" value="PQQ_rpt_dom"/>
</dbReference>
<keyword evidence="4" id="KW-0067">ATP-binding</keyword>
<dbReference type="EMBL" id="JBHSJD010000024">
    <property type="protein sequence ID" value="MFC5025840.1"/>
    <property type="molecule type" value="Genomic_DNA"/>
</dbReference>
<evidence type="ECO:0000256" key="2">
    <source>
        <dbReference type="ARBA" id="ARBA00022741"/>
    </source>
</evidence>
<sequence length="852" mass="85851">MPSQPLRADDPRHVGPYAVFARFGESASAVRYLAQGPGGGTVMVAVPRPDLAELPAFRRRFAAEARTAELLAGGWVPEPADAERTSWTATAYVPALTLGEAVALAGPLPERAVRVLGAGLAETLSRVHATGTVLRGLAPDTVLLAADGPRLTAFGALGAAVAVEAGPGGHVSVRLGHLTPEQVAGEEPGAPSDIFVLGLLLAYAATGAPPLPPDAAGIATAEADLGAVPEGLRALLADCLAKSPESRPTAGEAAAALALEGAAALARDGWLPPRLEAALKSQPDEVGALRAAAASDAATTPTSEVLPTAGTPTAGPLGATGAPTTKALDAAGTPVAGPQSTASTPAAGPQNTASAPAAGPQNTASTPAAGPQNTPSTPAAGARTPAGGAWAGGQAGPLPAGLPAVPSGGGPSVGAGASVLPIPLPPPPPAGEAAAPSRRALFVGVAAGAAGLVVGGGAGALLRGERSGPAPVPDAEPVVRPRPSVAGVAPQPRWRYEHPETPGEALRTAVWRDRTLVLTSDADATAVDLATGRRLWRRAEGASLEAARPAGDDLLFVAGREELLWLSAATGAVAHRLRLRDRIPGVPGVSLVGVAGQDGATVWFTGAHGTVTSLFAFDVVRRALLWRTPLPPSRAPYKPRYSVVVARPDAVVMAQDPLSVSVAQNAATKGMALFRSFDRATGRQRWARPFGAVRPGAAATGDGAGRLLAPVGAGELHAHDLESRKRLWRLTGASLFGPVAPHEGTLFVANRAQTVYAVDPATGRPRWQRPTEAAPGRGVPRVTVSAGTVLVADGSQVTAFAAADGRRLWKFQDAGAQDPRARETTAGYAASAAGRTAVVQRGRTFYGLPLSG</sequence>
<evidence type="ECO:0000256" key="1">
    <source>
        <dbReference type="ARBA" id="ARBA00022679"/>
    </source>
</evidence>
<dbReference type="InterPro" id="IPR018391">
    <property type="entry name" value="PQQ_b-propeller_rpt"/>
</dbReference>
<evidence type="ECO:0000256" key="4">
    <source>
        <dbReference type="ARBA" id="ARBA00022840"/>
    </source>
</evidence>
<dbReference type="PROSITE" id="PS50011">
    <property type="entry name" value="PROTEIN_KINASE_DOM"/>
    <property type="match status" value="1"/>
</dbReference>
<keyword evidence="3" id="KW-0418">Kinase</keyword>
<feature type="region of interest" description="Disordered" evidence="5">
    <location>
        <begin position="465"/>
        <end position="489"/>
    </location>
</feature>
<dbReference type="Gene3D" id="2.130.10.10">
    <property type="entry name" value="YVTN repeat-like/Quinoprotein amine dehydrogenase"/>
    <property type="match status" value="2"/>
</dbReference>
<dbReference type="InterPro" id="IPR015943">
    <property type="entry name" value="WD40/YVTN_repeat-like_dom_sf"/>
</dbReference>
<dbReference type="Gene3D" id="1.10.510.10">
    <property type="entry name" value="Transferase(Phosphotransferase) domain 1"/>
    <property type="match status" value="1"/>
</dbReference>
<dbReference type="Proteomes" id="UP001595829">
    <property type="component" value="Unassembled WGS sequence"/>
</dbReference>
<keyword evidence="2" id="KW-0547">Nucleotide-binding</keyword>
<feature type="compositionally biased region" description="Polar residues" evidence="5">
    <location>
        <begin position="338"/>
        <end position="366"/>
    </location>
</feature>
<evidence type="ECO:0000259" key="6">
    <source>
        <dbReference type="PROSITE" id="PS50011"/>
    </source>
</evidence>
<dbReference type="SMART" id="SM00220">
    <property type="entry name" value="S_TKc"/>
    <property type="match status" value="1"/>
</dbReference>
<dbReference type="InterPro" id="IPR000719">
    <property type="entry name" value="Prot_kinase_dom"/>
</dbReference>
<feature type="compositionally biased region" description="Low complexity" evidence="5">
    <location>
        <begin position="374"/>
        <end position="388"/>
    </location>
</feature>
<dbReference type="SMART" id="SM00564">
    <property type="entry name" value="PQQ"/>
    <property type="match status" value="4"/>
</dbReference>
<name>A0ABV9XNT1_9ACTN</name>
<proteinExistence type="predicted"/>
<reference evidence="8" key="1">
    <citation type="journal article" date="2019" name="Int. J. Syst. Evol. Microbiol.">
        <title>The Global Catalogue of Microorganisms (GCM) 10K type strain sequencing project: providing services to taxonomists for standard genome sequencing and annotation.</title>
        <authorList>
            <consortium name="The Broad Institute Genomics Platform"/>
            <consortium name="The Broad Institute Genome Sequencing Center for Infectious Disease"/>
            <person name="Wu L."/>
            <person name="Ma J."/>
        </authorList>
    </citation>
    <scope>NUCLEOTIDE SEQUENCE [LARGE SCALE GENOMIC DNA]</scope>
    <source>
        <strain evidence="8">CGMCC 4.1648</strain>
    </source>
</reference>
<organism evidence="7 8">
    <name type="scientific">Streptomyces coeruleoprunus</name>
    <dbReference type="NCBI Taxonomy" id="285563"/>
    <lineage>
        <taxon>Bacteria</taxon>
        <taxon>Bacillati</taxon>
        <taxon>Actinomycetota</taxon>
        <taxon>Actinomycetes</taxon>
        <taxon>Kitasatosporales</taxon>
        <taxon>Streptomycetaceae</taxon>
        <taxon>Streptomyces</taxon>
    </lineage>
</organism>
<dbReference type="RefSeq" id="WP_345689129.1">
    <property type="nucleotide sequence ID" value="NZ_BAABIT010000001.1"/>
</dbReference>
<dbReference type="InterPro" id="IPR011009">
    <property type="entry name" value="Kinase-like_dom_sf"/>
</dbReference>
<dbReference type="Pfam" id="PF13360">
    <property type="entry name" value="PQQ_2"/>
    <property type="match status" value="2"/>
</dbReference>
<keyword evidence="8" id="KW-1185">Reference proteome</keyword>
<comment type="caution">
    <text evidence="7">The sequence shown here is derived from an EMBL/GenBank/DDBJ whole genome shotgun (WGS) entry which is preliminary data.</text>
</comment>
<feature type="domain" description="Protein kinase" evidence="6">
    <location>
        <begin position="17"/>
        <end position="271"/>
    </location>
</feature>
<accession>A0ABV9XNT1</accession>
<protein>
    <submittedName>
        <fullName evidence="7">PQQ-binding-like beta-propeller repeat protein</fullName>
    </submittedName>
</protein>
<dbReference type="PANTHER" id="PTHR43289:SF34">
    <property type="entry name" value="SERINE_THREONINE-PROTEIN KINASE YBDM-RELATED"/>
    <property type="match status" value="1"/>
</dbReference>
<keyword evidence="1" id="KW-0808">Transferase</keyword>
<feature type="region of interest" description="Disordered" evidence="5">
    <location>
        <begin position="290"/>
        <end position="395"/>
    </location>
</feature>
<evidence type="ECO:0000313" key="7">
    <source>
        <dbReference type="EMBL" id="MFC5025840.1"/>
    </source>
</evidence>
<gene>
    <name evidence="7" type="ORF">ACFPM3_27300</name>
</gene>
<feature type="compositionally biased region" description="Low complexity" evidence="5">
    <location>
        <begin position="306"/>
        <end position="325"/>
    </location>
</feature>
<dbReference type="SUPFAM" id="SSF50998">
    <property type="entry name" value="Quinoprotein alcohol dehydrogenase-like"/>
    <property type="match status" value="1"/>
</dbReference>
<evidence type="ECO:0000256" key="5">
    <source>
        <dbReference type="SAM" id="MobiDB-lite"/>
    </source>
</evidence>
<evidence type="ECO:0000256" key="3">
    <source>
        <dbReference type="ARBA" id="ARBA00022777"/>
    </source>
</evidence>